<evidence type="ECO:0000313" key="1">
    <source>
        <dbReference type="EMBL" id="MDG6779579.1"/>
    </source>
</evidence>
<organism evidence="1">
    <name type="scientific">Gordonia rubripertincta</name>
    <name type="common">Rhodococcus corallinus</name>
    <dbReference type="NCBI Taxonomy" id="36822"/>
    <lineage>
        <taxon>Bacteria</taxon>
        <taxon>Bacillati</taxon>
        <taxon>Actinomycetota</taxon>
        <taxon>Actinomycetes</taxon>
        <taxon>Mycobacteriales</taxon>
        <taxon>Gordoniaceae</taxon>
        <taxon>Gordonia</taxon>
    </lineage>
</organism>
<dbReference type="EMBL" id="JARUXG010000001">
    <property type="protein sequence ID" value="MDG6779579.1"/>
    <property type="molecule type" value="Genomic_DNA"/>
</dbReference>
<reference evidence="1" key="1">
    <citation type="submission" date="2023-04" db="EMBL/GenBank/DDBJ databases">
        <title>Characterization and analysis of the complete genome of Gordonia rubripertincta 112, the degrader of aromatic and aliphatic compounds.</title>
        <authorList>
            <person name="Frantsuzova E."/>
            <person name="Bogun A."/>
            <person name="Delegan Y."/>
        </authorList>
    </citation>
    <scope>NUCLEOTIDE SEQUENCE</scope>
    <source>
        <strain evidence="1">112</strain>
    </source>
</reference>
<accession>A0AAW6R3L0</accession>
<dbReference type="AlphaFoldDB" id="A0AAW6R3L0"/>
<gene>
    <name evidence="1" type="ORF">QBL07_01900</name>
</gene>
<proteinExistence type="predicted"/>
<protein>
    <submittedName>
        <fullName evidence="1">Uncharacterized protein</fullName>
    </submittedName>
</protein>
<sequence>MDRLDESLVVGMVKMSPGPVVFRRRGGVWVQDRALLANLRARSRRRPLLRELTRRDLISSEVARWDAEETRRAAAKSGMYGEVAARPAVPSRAAVTNARRVARAVRGDDVVAREDALLAELLDERRRSAELTAAPVLASAARLTGEMQREVGVARLRELRASRERMGALVAAVRAGGR</sequence>
<comment type="caution">
    <text evidence="1">The sequence shown here is derived from an EMBL/GenBank/DDBJ whole genome shotgun (WGS) entry which is preliminary data.</text>
</comment>
<name>A0AAW6R3L0_GORRU</name>